<protein>
    <submittedName>
        <fullName evidence="1">Uncharacterized protein</fullName>
    </submittedName>
</protein>
<dbReference type="RefSeq" id="WP_066140060.1">
    <property type="nucleotide sequence ID" value="NZ_PGEY01000001.1"/>
</dbReference>
<accession>A0ABX4MZ66</accession>
<organism evidence="1 2">
    <name type="scientific">Glutamicibacter mysorens</name>
    <dbReference type="NCBI Taxonomy" id="257984"/>
    <lineage>
        <taxon>Bacteria</taxon>
        <taxon>Bacillati</taxon>
        <taxon>Actinomycetota</taxon>
        <taxon>Actinomycetes</taxon>
        <taxon>Micrococcales</taxon>
        <taxon>Micrococcaceae</taxon>
        <taxon>Glutamicibacter</taxon>
    </lineage>
</organism>
<name>A0ABX4MZ66_9MICC</name>
<evidence type="ECO:0000313" key="1">
    <source>
        <dbReference type="EMBL" id="PJJ42942.1"/>
    </source>
</evidence>
<dbReference type="EMBL" id="PGEY01000001">
    <property type="protein sequence ID" value="PJJ42942.1"/>
    <property type="molecule type" value="Genomic_DNA"/>
</dbReference>
<sequence>MAESTYLRVQEQTILVRFADLLIPGGAGMPKASESDLTSGFDRIFKIRPDLIDAARALIADLGSTDERILPDIRARHPERFLDVAELIAGSYFLDKSVTGILDYLDKETIPLDDEEARLAALAELTAPVVRRGNTFRLTGS</sequence>
<dbReference type="Proteomes" id="UP000229263">
    <property type="component" value="Unassembled WGS sequence"/>
</dbReference>
<comment type="caution">
    <text evidence="1">The sequence shown here is derived from an EMBL/GenBank/DDBJ whole genome shotgun (WGS) entry which is preliminary data.</text>
</comment>
<reference evidence="1 2" key="1">
    <citation type="submission" date="2017-11" db="EMBL/GenBank/DDBJ databases">
        <title>Sequencing the genomes of 1000 actinobacteria strains.</title>
        <authorList>
            <person name="Klenk H.-P."/>
        </authorList>
    </citation>
    <scope>NUCLEOTIDE SEQUENCE [LARGE SCALE GENOMIC DNA]</scope>
    <source>
        <strain evidence="1 2">DSM 12798</strain>
    </source>
</reference>
<keyword evidence="2" id="KW-1185">Reference proteome</keyword>
<evidence type="ECO:0000313" key="2">
    <source>
        <dbReference type="Proteomes" id="UP000229263"/>
    </source>
</evidence>
<proteinExistence type="predicted"/>
<gene>
    <name evidence="1" type="ORF">ATK23_0100</name>
</gene>